<dbReference type="Proteomes" id="UP000228740">
    <property type="component" value="Unassembled WGS sequence"/>
</dbReference>
<keyword evidence="2" id="KW-1185">Reference proteome</keyword>
<dbReference type="EMBL" id="PGFD01000001">
    <property type="protein sequence ID" value="PJJ67406.1"/>
    <property type="molecule type" value="Genomic_DNA"/>
</dbReference>
<reference evidence="1 2" key="1">
    <citation type="submission" date="2017-11" db="EMBL/GenBank/DDBJ databases">
        <title>Genomic Encyclopedia of Archaeal and Bacterial Type Strains, Phase II (KMG-II): From Individual Species to Whole Genera.</title>
        <authorList>
            <person name="Goeker M."/>
        </authorList>
    </citation>
    <scope>NUCLEOTIDE SEQUENCE [LARGE SCALE GENOMIC DNA]</scope>
    <source>
        <strain evidence="1 2">DSM 27617</strain>
    </source>
</reference>
<dbReference type="OrthoDB" id="1275253at2"/>
<proteinExistence type="predicted"/>
<protein>
    <submittedName>
        <fullName evidence="1">Uncharacterized protein</fullName>
    </submittedName>
</protein>
<sequence length="839" mass="92591">MDIKYAYYNTSKGYRVVGGTAAHFLKADGSLDGTEYIDKYSEQNILGRKYFSGAIGNSYNLTAIETRGNGSTVYPSIGFHQPGQYAATLSFRSNGFNFMDYSGTLLTDVNAAKFIKGGSDDSYLLLGGGGHLPRTSFASGNYRDYQDNREINPNEISPMQISYGFTTWNNDITTSTYADFLHFGGYTDASGGQQNLIAFNKNGFGIRQFQGPWQDGNRYSKYVDYFHNGATIDYSDILTNIITAGASGWAQRKLLGRGWNPTYGDHVEINVPGSTANTASLKLNHSGGLYVNDNLVWNAGNFNPDSKDSAWLHSGRDFTQGTRILTNIDYSQWSGAAFLVEIKGNMYGGGMVMDCKIQGYIYNDTIINAVGYSTHPLLTEIIALNLNGELCFWFPRLSYWQGFSVKVTDVTSAGVTTTTNRAYQIADAADPGGIKRVRIPIATIATQNWINGQSFVTTNTVQAITALKEFYTTLAMANGQSIYLKGSSDTAHYIRHFSDDTDGFGVSSGFAVKNYSTLDNLFQVTSTGFGEFKQNVRAGGFLKAGSSNNFVLLGYGDHKPLSDFWTSANFNPATKVNTWENAYALGFSSGSSTGAPYIYHATDGYVFLATQSWVSSNFANQIQLNVEFTTNLGTGLMLSDDKIGGESGLIDIHQKAFIAGKIGEYYKYGSSIDGLEGINYDLGKKNIGIGGDIDSNKVRVEGCVKAIGNFKSEEEKPDTMFIPDGQIATLRDEIVNAKYAIRLNPHEYGIDAYSTLDVDDRNRLIHIVADQVDMRVNFNKIYPKQQIVIYNFDQKGNGLEVQINGKTIYYIEQHCFLRLYVTNSLRVIAERQQPCDFVW</sequence>
<dbReference type="RefSeq" id="WP_100376118.1">
    <property type="nucleotide sequence ID" value="NZ_PGFD01000001.1"/>
</dbReference>
<name>A0A2M9C9B1_9FLAO</name>
<evidence type="ECO:0000313" key="1">
    <source>
        <dbReference type="EMBL" id="PJJ67406.1"/>
    </source>
</evidence>
<dbReference type="AlphaFoldDB" id="A0A2M9C9B1"/>
<evidence type="ECO:0000313" key="2">
    <source>
        <dbReference type="Proteomes" id="UP000228740"/>
    </source>
</evidence>
<accession>A0A2M9C9B1</accession>
<gene>
    <name evidence="1" type="ORF">CLV73_1417</name>
</gene>
<comment type="caution">
    <text evidence="1">The sequence shown here is derived from an EMBL/GenBank/DDBJ whole genome shotgun (WGS) entry which is preliminary data.</text>
</comment>
<organism evidence="1 2">
    <name type="scientific">Chryseobacterium geocarposphaerae</name>
    <dbReference type="NCBI Taxonomy" id="1416776"/>
    <lineage>
        <taxon>Bacteria</taxon>
        <taxon>Pseudomonadati</taxon>
        <taxon>Bacteroidota</taxon>
        <taxon>Flavobacteriia</taxon>
        <taxon>Flavobacteriales</taxon>
        <taxon>Weeksellaceae</taxon>
        <taxon>Chryseobacterium group</taxon>
        <taxon>Chryseobacterium</taxon>
    </lineage>
</organism>